<feature type="transmembrane region" description="Helical" evidence="6">
    <location>
        <begin position="30"/>
        <end position="50"/>
    </location>
</feature>
<comment type="caution">
    <text evidence="8">The sequence shown here is derived from an EMBL/GenBank/DDBJ whole genome shotgun (WGS) entry which is preliminary data.</text>
</comment>
<dbReference type="PANTHER" id="PTHR23508">
    <property type="entry name" value="CARBOXYLIC ACID TRANSPORTER PROTEIN HOMOLOG"/>
    <property type="match status" value="1"/>
</dbReference>
<dbReference type="PROSITE" id="PS50850">
    <property type="entry name" value="MFS"/>
    <property type="match status" value="1"/>
</dbReference>
<gene>
    <name evidence="8" type="ORF">C7B43_19470</name>
</gene>
<keyword evidence="3 6" id="KW-0812">Transmembrane</keyword>
<dbReference type="AlphaFoldDB" id="A0A2T2WPT4"/>
<evidence type="ECO:0000313" key="8">
    <source>
        <dbReference type="EMBL" id="PSR24250.1"/>
    </source>
</evidence>
<evidence type="ECO:0000256" key="4">
    <source>
        <dbReference type="ARBA" id="ARBA00022989"/>
    </source>
</evidence>
<feature type="transmembrane region" description="Helical" evidence="6">
    <location>
        <begin position="432"/>
        <end position="453"/>
    </location>
</feature>
<dbReference type="GO" id="GO:0046943">
    <property type="term" value="F:carboxylic acid transmembrane transporter activity"/>
    <property type="evidence" value="ECO:0007669"/>
    <property type="project" value="TreeGrafter"/>
</dbReference>
<dbReference type="Proteomes" id="UP000242699">
    <property type="component" value="Unassembled WGS sequence"/>
</dbReference>
<evidence type="ECO:0000259" key="7">
    <source>
        <dbReference type="PROSITE" id="PS50850"/>
    </source>
</evidence>
<feature type="transmembrane region" description="Helical" evidence="6">
    <location>
        <begin position="364"/>
        <end position="385"/>
    </location>
</feature>
<evidence type="ECO:0000313" key="9">
    <source>
        <dbReference type="Proteomes" id="UP000242699"/>
    </source>
</evidence>
<feature type="transmembrane region" description="Helical" evidence="6">
    <location>
        <begin position="102"/>
        <end position="122"/>
    </location>
</feature>
<feature type="transmembrane region" description="Helical" evidence="6">
    <location>
        <begin position="405"/>
        <end position="426"/>
    </location>
</feature>
<dbReference type="InterPro" id="IPR036259">
    <property type="entry name" value="MFS_trans_sf"/>
</dbReference>
<dbReference type="InterPro" id="IPR005828">
    <property type="entry name" value="MFS_sugar_transport-like"/>
</dbReference>
<feature type="transmembrane region" description="Helical" evidence="6">
    <location>
        <begin position="271"/>
        <end position="291"/>
    </location>
</feature>
<dbReference type="CDD" id="cd17316">
    <property type="entry name" value="MFS_SV2_like"/>
    <property type="match status" value="1"/>
</dbReference>
<feature type="transmembrane region" description="Helical" evidence="6">
    <location>
        <begin position="189"/>
        <end position="207"/>
    </location>
</feature>
<dbReference type="SUPFAM" id="SSF103473">
    <property type="entry name" value="MFS general substrate transporter"/>
    <property type="match status" value="1"/>
</dbReference>
<evidence type="ECO:0000256" key="1">
    <source>
        <dbReference type="ARBA" id="ARBA00004651"/>
    </source>
</evidence>
<organism evidence="8 9">
    <name type="scientific">Sulfobacillus benefaciens</name>
    <dbReference type="NCBI Taxonomy" id="453960"/>
    <lineage>
        <taxon>Bacteria</taxon>
        <taxon>Bacillati</taxon>
        <taxon>Bacillota</taxon>
        <taxon>Clostridia</taxon>
        <taxon>Eubacteriales</taxon>
        <taxon>Clostridiales Family XVII. Incertae Sedis</taxon>
        <taxon>Sulfobacillus</taxon>
    </lineage>
</organism>
<keyword evidence="4 6" id="KW-1133">Transmembrane helix</keyword>
<feature type="transmembrane region" description="Helical" evidence="6">
    <location>
        <begin position="311"/>
        <end position="332"/>
    </location>
</feature>
<feature type="transmembrane region" description="Helical" evidence="6">
    <location>
        <begin position="70"/>
        <end position="90"/>
    </location>
</feature>
<dbReference type="Gene3D" id="1.20.1250.20">
    <property type="entry name" value="MFS general substrate transporter like domains"/>
    <property type="match status" value="1"/>
</dbReference>
<dbReference type="GO" id="GO:0005886">
    <property type="term" value="C:plasma membrane"/>
    <property type="evidence" value="ECO:0007669"/>
    <property type="project" value="UniProtKB-SubCell"/>
</dbReference>
<sequence>MIIMRGGFKMATTSQWSGTEVISRLDRIPVWPYPVSVLWVIGIGYLLAFFDITNVGFGLPVIIKQFHISAAASAIPITASLLGYILGAYLNSTLADLRGRKVGIISATILFTVGSVATAVSFDWTWLVIWRFITGMGIGAEIAAISAYMSEMSPAPIRGRFTGWANVFAFSGFAVVPFVALALVPHFSWGWRGLFVVGALGGLTLFWSTHIAESPRWLLAHHREEEAQAVVRAAEQLAEKKLGHALPQPKILADETHVQQFPTSALFKPPYIGRLFLLLAIWIFIYLSDYAWLGLAPTFLVDKGYSLSNSIVFLLVTGIGYPVGALLAAWLGDQFERKYSIVTGVLVWVVGLIAVGTVPSPAVIYIAGFFLSAALTFFFPLLYALTAESFSTHARASGVALTDGVGHVGGALAPILALAAYGAFGASGFMMAFFYMAVTGLIGAILLPFGIAATRKSLEMVHQDSSQTASG</sequence>
<evidence type="ECO:0000256" key="3">
    <source>
        <dbReference type="ARBA" id="ARBA00022692"/>
    </source>
</evidence>
<feature type="transmembrane region" description="Helical" evidence="6">
    <location>
        <begin position="339"/>
        <end position="358"/>
    </location>
</feature>
<comment type="subcellular location">
    <subcellularLocation>
        <location evidence="1">Cell membrane</location>
        <topology evidence="1">Multi-pass membrane protein</topology>
    </subcellularLocation>
</comment>
<keyword evidence="5 6" id="KW-0472">Membrane</keyword>
<accession>A0A2T2WPT4</accession>
<dbReference type="InterPro" id="IPR020846">
    <property type="entry name" value="MFS_dom"/>
</dbReference>
<dbReference type="Pfam" id="PF00083">
    <property type="entry name" value="Sugar_tr"/>
    <property type="match status" value="1"/>
</dbReference>
<dbReference type="PROSITE" id="PS00217">
    <property type="entry name" value="SUGAR_TRANSPORT_2"/>
    <property type="match status" value="1"/>
</dbReference>
<proteinExistence type="predicted"/>
<feature type="domain" description="Major facilitator superfamily (MFS) profile" evidence="7">
    <location>
        <begin position="37"/>
        <end position="455"/>
    </location>
</feature>
<reference evidence="8 9" key="1">
    <citation type="journal article" date="2014" name="BMC Genomics">
        <title>Comparison of environmental and isolate Sulfobacillus genomes reveals diverse carbon, sulfur, nitrogen, and hydrogen metabolisms.</title>
        <authorList>
            <person name="Justice N.B."/>
            <person name="Norman A."/>
            <person name="Brown C.T."/>
            <person name="Singh A."/>
            <person name="Thomas B.C."/>
            <person name="Banfield J.F."/>
        </authorList>
    </citation>
    <scope>NUCLEOTIDE SEQUENCE [LARGE SCALE GENOMIC DNA]</scope>
    <source>
        <strain evidence="8">AMDSBA1</strain>
    </source>
</reference>
<dbReference type="InterPro" id="IPR005829">
    <property type="entry name" value="Sugar_transporter_CS"/>
</dbReference>
<name>A0A2T2WPT4_9FIRM</name>
<evidence type="ECO:0000256" key="2">
    <source>
        <dbReference type="ARBA" id="ARBA00022448"/>
    </source>
</evidence>
<evidence type="ECO:0000256" key="5">
    <source>
        <dbReference type="ARBA" id="ARBA00023136"/>
    </source>
</evidence>
<dbReference type="EMBL" id="PXYT01000084">
    <property type="protein sequence ID" value="PSR24250.1"/>
    <property type="molecule type" value="Genomic_DNA"/>
</dbReference>
<dbReference type="PANTHER" id="PTHR23508:SF10">
    <property type="entry name" value="CARBOXYLIC ACID TRANSPORTER PROTEIN HOMOLOG"/>
    <property type="match status" value="1"/>
</dbReference>
<keyword evidence="2" id="KW-0813">Transport</keyword>
<feature type="transmembrane region" description="Helical" evidence="6">
    <location>
        <begin position="161"/>
        <end position="183"/>
    </location>
</feature>
<evidence type="ECO:0000256" key="6">
    <source>
        <dbReference type="SAM" id="Phobius"/>
    </source>
</evidence>
<feature type="transmembrane region" description="Helical" evidence="6">
    <location>
        <begin position="128"/>
        <end position="149"/>
    </location>
</feature>
<protein>
    <submittedName>
        <fullName evidence="8">MFS transporter</fullName>
    </submittedName>
</protein>